<comment type="caution">
    <text evidence="1">The sequence shown here is derived from an EMBL/GenBank/DDBJ whole genome shotgun (WGS) entry which is preliminary data.</text>
</comment>
<accession>A0ABR4IDC1</accession>
<keyword evidence="2" id="KW-1185">Reference proteome</keyword>
<evidence type="ECO:0000313" key="2">
    <source>
        <dbReference type="Proteomes" id="UP001610335"/>
    </source>
</evidence>
<dbReference type="Proteomes" id="UP001610335">
    <property type="component" value="Unassembled WGS sequence"/>
</dbReference>
<sequence length="162" mass="17874">MVNGLEPGEDGGEESLFPESWAQSDLLPPLWSLIHDFCFSFRSCDRLTRLVFGVQETSNNHPSATVVHPNHLCQHGLPRFIFLLESQVKYQSHPVQNAQHGREMICQGGQPETITCRGYQTITASAILGSAPGCVFSHFGSMETTTPKPGEGNPYLRASNLF</sequence>
<organism evidence="1 2">
    <name type="scientific">Aspergillus cavernicola</name>
    <dbReference type="NCBI Taxonomy" id="176166"/>
    <lineage>
        <taxon>Eukaryota</taxon>
        <taxon>Fungi</taxon>
        <taxon>Dikarya</taxon>
        <taxon>Ascomycota</taxon>
        <taxon>Pezizomycotina</taxon>
        <taxon>Eurotiomycetes</taxon>
        <taxon>Eurotiomycetidae</taxon>
        <taxon>Eurotiales</taxon>
        <taxon>Aspergillaceae</taxon>
        <taxon>Aspergillus</taxon>
        <taxon>Aspergillus subgen. Nidulantes</taxon>
    </lineage>
</organism>
<evidence type="ECO:0000313" key="1">
    <source>
        <dbReference type="EMBL" id="KAL2825617.1"/>
    </source>
</evidence>
<reference evidence="1 2" key="1">
    <citation type="submission" date="2024-07" db="EMBL/GenBank/DDBJ databases">
        <title>Section-level genome sequencing and comparative genomics of Aspergillus sections Usti and Cavernicolus.</title>
        <authorList>
            <consortium name="Lawrence Berkeley National Laboratory"/>
            <person name="Nybo J.L."/>
            <person name="Vesth T.C."/>
            <person name="Theobald S."/>
            <person name="Frisvad J.C."/>
            <person name="Larsen T.O."/>
            <person name="Kjaerboelling I."/>
            <person name="Rothschild-Mancinelli K."/>
            <person name="Lyhne E.K."/>
            <person name="Kogle M.E."/>
            <person name="Barry K."/>
            <person name="Clum A."/>
            <person name="Na H."/>
            <person name="Ledsgaard L."/>
            <person name="Lin J."/>
            <person name="Lipzen A."/>
            <person name="Kuo A."/>
            <person name="Riley R."/>
            <person name="Mondo S."/>
            <person name="LaButti K."/>
            <person name="Haridas S."/>
            <person name="Pangalinan J."/>
            <person name="Salamov A.A."/>
            <person name="Simmons B.A."/>
            <person name="Magnuson J.K."/>
            <person name="Chen J."/>
            <person name="Drula E."/>
            <person name="Henrissat B."/>
            <person name="Wiebenga A."/>
            <person name="Lubbers R.J."/>
            <person name="Gomes A.C."/>
            <person name="Makela M.R."/>
            <person name="Stajich J."/>
            <person name="Grigoriev I.V."/>
            <person name="Mortensen U.H."/>
            <person name="De vries R.P."/>
            <person name="Baker S.E."/>
            <person name="Andersen M.R."/>
        </authorList>
    </citation>
    <scope>NUCLEOTIDE SEQUENCE [LARGE SCALE GENOMIC DNA]</scope>
    <source>
        <strain evidence="1 2">CBS 600.67</strain>
    </source>
</reference>
<protein>
    <submittedName>
        <fullName evidence="1">Uncharacterized protein</fullName>
    </submittedName>
</protein>
<dbReference type="EMBL" id="JBFXLS010000035">
    <property type="protein sequence ID" value="KAL2825617.1"/>
    <property type="molecule type" value="Genomic_DNA"/>
</dbReference>
<proteinExistence type="predicted"/>
<name>A0ABR4IDC1_9EURO</name>
<gene>
    <name evidence="1" type="ORF">BDW59DRAFT_71665</name>
</gene>